<name>A0A069SN12_PHOVU</name>
<dbReference type="RefSeq" id="WP_005850911.1">
    <property type="nucleotide sequence ID" value="NZ_JNHM01000032.1"/>
</dbReference>
<comment type="caution">
    <text evidence="1">The sequence shown here is derived from an EMBL/GenBank/DDBJ whole genome shotgun (WGS) entry which is preliminary data.</text>
</comment>
<proteinExistence type="predicted"/>
<dbReference type="Proteomes" id="UP000027661">
    <property type="component" value="Unassembled WGS sequence"/>
</dbReference>
<organism evidence="1 2">
    <name type="scientific">Phocaeicola vulgatus str. 3975 RP4</name>
    <dbReference type="NCBI Taxonomy" id="1339352"/>
    <lineage>
        <taxon>Bacteria</taxon>
        <taxon>Pseudomonadati</taxon>
        <taxon>Bacteroidota</taxon>
        <taxon>Bacteroidia</taxon>
        <taxon>Bacteroidales</taxon>
        <taxon>Bacteroidaceae</taxon>
        <taxon>Phocaeicola</taxon>
    </lineage>
</organism>
<protein>
    <submittedName>
        <fullName evidence="1">Uncharacterized protein</fullName>
    </submittedName>
</protein>
<evidence type="ECO:0000313" key="2">
    <source>
        <dbReference type="Proteomes" id="UP000027661"/>
    </source>
</evidence>
<evidence type="ECO:0000313" key="1">
    <source>
        <dbReference type="EMBL" id="KDS53011.1"/>
    </source>
</evidence>
<dbReference type="PATRIC" id="fig|1339352.3.peg.2678"/>
<dbReference type="GeneID" id="82155549"/>
<sequence>MSTITLESIQNELIREILDIKNVKVLESVRKTLVHAKKEMESVSTMVAEDEEPYMTKSEIMDGLSEACKDIKLMREGKLKGRPIEELLNEL</sequence>
<gene>
    <name evidence="1" type="ORF">M099_2784</name>
</gene>
<dbReference type="AlphaFoldDB" id="A0A069SN12"/>
<accession>A0A069SN12</accession>
<dbReference type="EMBL" id="JNHM01000032">
    <property type="protein sequence ID" value="KDS53011.1"/>
    <property type="molecule type" value="Genomic_DNA"/>
</dbReference>
<reference evidence="1 2" key="1">
    <citation type="submission" date="2014-04" db="EMBL/GenBank/DDBJ databases">
        <authorList>
            <person name="Sears C."/>
            <person name="Carroll K."/>
            <person name="Sack B.R."/>
            <person name="Qadri F."/>
            <person name="Myers L.L."/>
            <person name="Chung G.-T."/>
            <person name="Escheverria P."/>
            <person name="Fraser C.M."/>
            <person name="Sadzewicz L."/>
            <person name="Shefchek K.A."/>
            <person name="Tallon L."/>
            <person name="Das S.P."/>
            <person name="Daugherty S."/>
            <person name="Mongodin E.F."/>
        </authorList>
    </citation>
    <scope>NUCLEOTIDE SEQUENCE [LARGE SCALE GENOMIC DNA]</scope>
    <source>
        <strain evidence="1 2">3975 RP4</strain>
    </source>
</reference>